<keyword evidence="2" id="KW-1185">Reference proteome</keyword>
<keyword evidence="1" id="KW-0808">Transferase</keyword>
<dbReference type="GO" id="GO:0016740">
    <property type="term" value="F:transferase activity"/>
    <property type="evidence" value="ECO:0007669"/>
    <property type="project" value="UniProtKB-KW"/>
</dbReference>
<dbReference type="AlphaFoldDB" id="A0A4V1AIC8"/>
<evidence type="ECO:0000313" key="2">
    <source>
        <dbReference type="Proteomes" id="UP000292886"/>
    </source>
</evidence>
<protein>
    <submittedName>
        <fullName evidence="1">N-acetyltransferase</fullName>
    </submittedName>
</protein>
<reference evidence="2" key="1">
    <citation type="submission" date="2019-03" db="EMBL/GenBank/DDBJ databases">
        <title>Weissella sp. 26KH-42 Genome sequencing.</title>
        <authorList>
            <person name="Heo J."/>
            <person name="Kim S.-J."/>
            <person name="Kim J.-S."/>
            <person name="Hong S.-B."/>
            <person name="Kwon S.-W."/>
        </authorList>
    </citation>
    <scope>NUCLEOTIDE SEQUENCE [LARGE SCALE GENOMIC DNA]</scope>
    <source>
        <strain evidence="2">26KH-42</strain>
    </source>
</reference>
<organism evidence="1 2">
    <name type="scientific">Periweissella cryptocerci</name>
    <dbReference type="NCBI Taxonomy" id="2506420"/>
    <lineage>
        <taxon>Bacteria</taxon>
        <taxon>Bacillati</taxon>
        <taxon>Bacillota</taxon>
        <taxon>Bacilli</taxon>
        <taxon>Lactobacillales</taxon>
        <taxon>Lactobacillaceae</taxon>
        <taxon>Periweissella</taxon>
    </lineage>
</organism>
<accession>A0A4V1AIC8</accession>
<dbReference type="OrthoDB" id="2189687at2"/>
<dbReference type="KEGG" id="wei:EQG49_00605"/>
<gene>
    <name evidence="1" type="ORF">EQG49_00605</name>
</gene>
<name>A0A4V1AIC8_9LACO</name>
<proteinExistence type="predicted"/>
<sequence>MLVKYREDNKKVAMGLLSFVPGLRDMHHLQDEFDWYAASDNRELFLWRDADQHFTAIVGVEHTRGVMLLRQISLTPSLRDGQYMFQVLDALIDMYPEETLMGTIAGQRIVNAWRKSHAK</sequence>
<dbReference type="EMBL" id="CP037940">
    <property type="protein sequence ID" value="QBO35055.1"/>
    <property type="molecule type" value="Genomic_DNA"/>
</dbReference>
<dbReference type="RefSeq" id="WP_133362135.1">
    <property type="nucleotide sequence ID" value="NZ_CP037940.1"/>
</dbReference>
<evidence type="ECO:0000313" key="1">
    <source>
        <dbReference type="EMBL" id="QBO35055.1"/>
    </source>
</evidence>
<dbReference type="Proteomes" id="UP000292886">
    <property type="component" value="Chromosome"/>
</dbReference>